<keyword evidence="2" id="KW-1185">Reference proteome</keyword>
<reference evidence="1 2" key="1">
    <citation type="journal article" date="2019" name="Syst. Appl. Microbiol.">
        <title>Polyphasic characterization of two novel Lactobacillus spp. isolated from blown salami packages: Description of Lactobacillus halodurans sp. nov. and Lactobacillus salsicarnum sp. nov.</title>
        <authorList>
            <person name="Schuster J.A."/>
            <person name="Klingl A."/>
            <person name="Vogel R.F."/>
            <person name="Ehrmann M.A."/>
        </authorList>
    </citation>
    <scope>NUCLEOTIDE SEQUENCE [LARGE SCALE GENOMIC DNA]</scope>
    <source>
        <strain evidence="1 2">TMW 1.2098</strain>
    </source>
</reference>
<gene>
    <name evidence="1" type="ORF">FHL03_10525</name>
</gene>
<accession>A0ABW9P9M0</accession>
<comment type="caution">
    <text evidence="1">The sequence shown here is derived from an EMBL/GenBank/DDBJ whole genome shotgun (WGS) entry which is preliminary data.</text>
</comment>
<dbReference type="Proteomes" id="UP000436655">
    <property type="component" value="Unassembled WGS sequence"/>
</dbReference>
<dbReference type="NCBIfam" id="NF047400">
    <property type="entry name" value="MazE_PemI_antitoxin"/>
    <property type="match status" value="1"/>
</dbReference>
<proteinExistence type="predicted"/>
<evidence type="ECO:0000313" key="1">
    <source>
        <dbReference type="EMBL" id="MQS45920.1"/>
    </source>
</evidence>
<sequence>MKTTRQKNKLFIEIPSKFDVKEGIEYIASKTYDGSLIFIPKSENIFKSDKEKYKDLRPY</sequence>
<dbReference type="RefSeq" id="WP_125704259.1">
    <property type="nucleotide sequence ID" value="NZ_JBHTOO010000004.1"/>
</dbReference>
<dbReference type="EMBL" id="VDFN01000012">
    <property type="protein sequence ID" value="MQS45920.1"/>
    <property type="molecule type" value="Genomic_DNA"/>
</dbReference>
<protein>
    <submittedName>
        <fullName evidence="1">AbrB family transcriptional regulator</fullName>
    </submittedName>
</protein>
<evidence type="ECO:0000313" key="2">
    <source>
        <dbReference type="Proteomes" id="UP000436655"/>
    </source>
</evidence>
<organism evidence="1 2">
    <name type="scientific">Companilactobacillus mishanensis</name>
    <dbReference type="NCBI Taxonomy" id="2486008"/>
    <lineage>
        <taxon>Bacteria</taxon>
        <taxon>Bacillati</taxon>
        <taxon>Bacillota</taxon>
        <taxon>Bacilli</taxon>
        <taxon>Lactobacillales</taxon>
        <taxon>Lactobacillaceae</taxon>
        <taxon>Companilactobacillus</taxon>
    </lineage>
</organism>
<name>A0ABW9P9M0_9LACO</name>